<evidence type="ECO:0000313" key="11">
    <source>
        <dbReference type="EMBL" id="KAK4390738.1"/>
    </source>
</evidence>
<evidence type="ECO:0000256" key="8">
    <source>
        <dbReference type="ARBA" id="ARBA00022884"/>
    </source>
</evidence>
<name>A0AAE2BMF8_9LAMI</name>
<keyword evidence="5" id="KW-0255">Endonuclease</keyword>
<dbReference type="InterPro" id="IPR000999">
    <property type="entry name" value="RNase_III_dom"/>
</dbReference>
<comment type="cofactor">
    <cofactor evidence="1">
        <name>Mn(2+)</name>
        <dbReference type="ChEBI" id="CHEBI:29035"/>
    </cofactor>
</comment>
<dbReference type="GO" id="GO:0005634">
    <property type="term" value="C:nucleus"/>
    <property type="evidence" value="ECO:0007669"/>
    <property type="project" value="TreeGrafter"/>
</dbReference>
<comment type="cofactor">
    <cofactor evidence="2">
        <name>Mg(2+)</name>
        <dbReference type="ChEBI" id="CHEBI:18420"/>
    </cofactor>
</comment>
<keyword evidence="12" id="KW-1185">Reference proteome</keyword>
<dbReference type="InterPro" id="IPR036389">
    <property type="entry name" value="RNase_III_sf"/>
</dbReference>
<dbReference type="GO" id="GO:0030422">
    <property type="term" value="P:siRNA processing"/>
    <property type="evidence" value="ECO:0007669"/>
    <property type="project" value="TreeGrafter"/>
</dbReference>
<keyword evidence="6" id="KW-0378">Hydrolase</keyword>
<keyword evidence="3" id="KW-0540">Nuclease</keyword>
<sequence length="303" mass="34695">MDHQLDLCLRSQEHHGEEETQEKSSSWDNLVEEIKGITGYEFRNPSLLRQAFTHCSYLDQDKTSTASYERLEYIGDAVLGFFMAKEHYAMYPDLAPGQLTKLRAANVDNEKLARVALKCRLHTFLRHRKPLLAGQIKEFEDAIVEYPVHSSGLVDAPKTLADIVESLVGAVYVDSNSMDTTCKDFSVGCIMDTIMRSSVSHEATVYSLIQIIRTLLQPMITPSTLHTHPVTMLYEICHKNKVKLESRDLWKETGEIEFIVDNEFVGRAKYRAKRVVANNRAANDAYHKILRKLRLQNTRDDHH</sequence>
<feature type="region of interest" description="Disordered" evidence="9">
    <location>
        <begin position="8"/>
        <end position="27"/>
    </location>
</feature>
<feature type="compositionally biased region" description="Basic and acidic residues" evidence="9">
    <location>
        <begin position="8"/>
        <end position="22"/>
    </location>
</feature>
<proteinExistence type="predicted"/>
<dbReference type="Proteomes" id="UP001289374">
    <property type="component" value="Unassembled WGS sequence"/>
</dbReference>
<evidence type="ECO:0000313" key="12">
    <source>
        <dbReference type="Proteomes" id="UP001289374"/>
    </source>
</evidence>
<evidence type="ECO:0000256" key="9">
    <source>
        <dbReference type="SAM" id="MobiDB-lite"/>
    </source>
</evidence>
<evidence type="ECO:0000259" key="10">
    <source>
        <dbReference type="PROSITE" id="PS50142"/>
    </source>
</evidence>
<organism evidence="11 12">
    <name type="scientific">Sesamum angolense</name>
    <dbReference type="NCBI Taxonomy" id="2727404"/>
    <lineage>
        <taxon>Eukaryota</taxon>
        <taxon>Viridiplantae</taxon>
        <taxon>Streptophyta</taxon>
        <taxon>Embryophyta</taxon>
        <taxon>Tracheophyta</taxon>
        <taxon>Spermatophyta</taxon>
        <taxon>Magnoliopsida</taxon>
        <taxon>eudicotyledons</taxon>
        <taxon>Gunneridae</taxon>
        <taxon>Pentapetalae</taxon>
        <taxon>asterids</taxon>
        <taxon>lamiids</taxon>
        <taxon>Lamiales</taxon>
        <taxon>Pedaliaceae</taxon>
        <taxon>Sesamum</taxon>
    </lineage>
</organism>
<evidence type="ECO:0000256" key="1">
    <source>
        <dbReference type="ARBA" id="ARBA00001936"/>
    </source>
</evidence>
<gene>
    <name evidence="11" type="ORF">Sango_2137100</name>
</gene>
<keyword evidence="8" id="KW-0694">RNA-binding</keyword>
<dbReference type="GO" id="GO:0046872">
    <property type="term" value="F:metal ion binding"/>
    <property type="evidence" value="ECO:0007669"/>
    <property type="project" value="UniProtKB-KW"/>
</dbReference>
<dbReference type="AlphaFoldDB" id="A0AAE2BMF8"/>
<dbReference type="Gene3D" id="1.10.1520.10">
    <property type="entry name" value="Ribonuclease III domain"/>
    <property type="match status" value="1"/>
</dbReference>
<keyword evidence="7" id="KW-0460">Magnesium</keyword>
<dbReference type="GO" id="GO:0004525">
    <property type="term" value="F:ribonuclease III activity"/>
    <property type="evidence" value="ECO:0007669"/>
    <property type="project" value="InterPro"/>
</dbReference>
<dbReference type="SUPFAM" id="SSF69065">
    <property type="entry name" value="RNase III domain-like"/>
    <property type="match status" value="1"/>
</dbReference>
<dbReference type="PANTHER" id="PTHR14950:SF54">
    <property type="entry name" value="RNASE II-LIKE 1"/>
    <property type="match status" value="1"/>
</dbReference>
<dbReference type="PROSITE" id="PS50142">
    <property type="entry name" value="RNASE_3_2"/>
    <property type="match status" value="1"/>
</dbReference>
<evidence type="ECO:0000256" key="5">
    <source>
        <dbReference type="ARBA" id="ARBA00022759"/>
    </source>
</evidence>
<keyword evidence="4" id="KW-0479">Metal-binding</keyword>
<dbReference type="EMBL" id="JACGWL010000012">
    <property type="protein sequence ID" value="KAK4390738.1"/>
    <property type="molecule type" value="Genomic_DNA"/>
</dbReference>
<evidence type="ECO:0000256" key="7">
    <source>
        <dbReference type="ARBA" id="ARBA00022842"/>
    </source>
</evidence>
<protein>
    <submittedName>
        <fullName evidence="11">Ribonuclease 3-like protein 3</fullName>
    </submittedName>
</protein>
<dbReference type="Pfam" id="PF00636">
    <property type="entry name" value="Ribonuclease_3"/>
    <property type="match status" value="1"/>
</dbReference>
<dbReference type="FunFam" id="1.10.1520.10:FF:000004">
    <property type="entry name" value="Endoribonuclease dicer-like 1"/>
    <property type="match status" value="1"/>
</dbReference>
<dbReference type="GO" id="GO:0003723">
    <property type="term" value="F:RNA binding"/>
    <property type="evidence" value="ECO:0007669"/>
    <property type="project" value="UniProtKB-KW"/>
</dbReference>
<dbReference type="PANTHER" id="PTHR14950">
    <property type="entry name" value="DICER-RELATED"/>
    <property type="match status" value="1"/>
</dbReference>
<reference evidence="11" key="1">
    <citation type="submission" date="2020-06" db="EMBL/GenBank/DDBJ databases">
        <authorList>
            <person name="Li T."/>
            <person name="Hu X."/>
            <person name="Zhang T."/>
            <person name="Song X."/>
            <person name="Zhang H."/>
            <person name="Dai N."/>
            <person name="Sheng W."/>
            <person name="Hou X."/>
            <person name="Wei L."/>
        </authorList>
    </citation>
    <scope>NUCLEOTIDE SEQUENCE</scope>
    <source>
        <strain evidence="11">K16</strain>
        <tissue evidence="11">Leaf</tissue>
    </source>
</reference>
<feature type="domain" description="RNase III" evidence="10">
    <location>
        <begin position="31"/>
        <end position="176"/>
    </location>
</feature>
<reference evidence="11" key="2">
    <citation type="journal article" date="2024" name="Plant">
        <title>Genomic evolution and insights into agronomic trait innovations of Sesamum species.</title>
        <authorList>
            <person name="Miao H."/>
            <person name="Wang L."/>
            <person name="Qu L."/>
            <person name="Liu H."/>
            <person name="Sun Y."/>
            <person name="Le M."/>
            <person name="Wang Q."/>
            <person name="Wei S."/>
            <person name="Zheng Y."/>
            <person name="Lin W."/>
            <person name="Duan Y."/>
            <person name="Cao H."/>
            <person name="Xiong S."/>
            <person name="Wang X."/>
            <person name="Wei L."/>
            <person name="Li C."/>
            <person name="Ma Q."/>
            <person name="Ju M."/>
            <person name="Zhao R."/>
            <person name="Li G."/>
            <person name="Mu C."/>
            <person name="Tian Q."/>
            <person name="Mei H."/>
            <person name="Zhang T."/>
            <person name="Gao T."/>
            <person name="Zhang H."/>
        </authorList>
    </citation>
    <scope>NUCLEOTIDE SEQUENCE</scope>
    <source>
        <strain evidence="11">K16</strain>
    </source>
</reference>
<comment type="caution">
    <text evidence="11">The sequence shown here is derived from an EMBL/GenBank/DDBJ whole genome shotgun (WGS) entry which is preliminary data.</text>
</comment>
<accession>A0AAE2BMF8</accession>
<dbReference type="SMART" id="SM00535">
    <property type="entry name" value="RIBOc"/>
    <property type="match status" value="1"/>
</dbReference>
<evidence type="ECO:0000256" key="3">
    <source>
        <dbReference type="ARBA" id="ARBA00022722"/>
    </source>
</evidence>
<dbReference type="CDD" id="cd00593">
    <property type="entry name" value="RIBOc"/>
    <property type="match status" value="1"/>
</dbReference>
<evidence type="ECO:0000256" key="2">
    <source>
        <dbReference type="ARBA" id="ARBA00001946"/>
    </source>
</evidence>
<evidence type="ECO:0000256" key="4">
    <source>
        <dbReference type="ARBA" id="ARBA00022723"/>
    </source>
</evidence>
<evidence type="ECO:0000256" key="6">
    <source>
        <dbReference type="ARBA" id="ARBA00022801"/>
    </source>
</evidence>
<dbReference type="GO" id="GO:0005737">
    <property type="term" value="C:cytoplasm"/>
    <property type="evidence" value="ECO:0007669"/>
    <property type="project" value="TreeGrafter"/>
</dbReference>